<proteinExistence type="predicted"/>
<dbReference type="InterPro" id="IPR021443">
    <property type="entry name" value="DUF3093"/>
</dbReference>
<reference evidence="2 3" key="1">
    <citation type="submission" date="2017-09" db="EMBL/GenBank/DDBJ databases">
        <title>Draft Genome Sequence of Corynebacterium accolens AH4003.</title>
        <authorList>
            <person name="Chen Y."/>
            <person name="Oosthuysen W.F."/>
            <person name="Kelley S."/>
            <person name="Horswill A."/>
        </authorList>
    </citation>
    <scope>NUCLEOTIDE SEQUENCE [LARGE SCALE GENOMIC DNA]</scope>
    <source>
        <strain evidence="2 3">AH4003</strain>
    </source>
</reference>
<keyword evidence="1" id="KW-0472">Membrane</keyword>
<accession>A0A2A4AK05</accession>
<dbReference type="AlphaFoldDB" id="A0A2A4AK05"/>
<name>A0A2A4AK05_9CORY</name>
<keyword evidence="1" id="KW-0812">Transmembrane</keyword>
<sequence length="178" mass="19799">MSKNSASASQTAAGVAGSPAPEVLYSERQWVPWYFWFMAAFVVAITTATVSLNRNIWWIIIPAVVLSAIAIWVMVSWSGTVLRVEKDADGTRWLVVKDAQLPHDVVQRSMVVPKSARRSALGPQFDPAAFLVTHGWIDEHVMLVLDDPEDPTPYWLVTTKNPQQVLNAFLDPADRPNT</sequence>
<dbReference type="EMBL" id="NWBP01000022">
    <property type="protein sequence ID" value="PCC82867.1"/>
    <property type="molecule type" value="Genomic_DNA"/>
</dbReference>
<evidence type="ECO:0000256" key="1">
    <source>
        <dbReference type="SAM" id="Phobius"/>
    </source>
</evidence>
<organism evidence="2 3">
    <name type="scientific">Corynebacterium accolens</name>
    <dbReference type="NCBI Taxonomy" id="38284"/>
    <lineage>
        <taxon>Bacteria</taxon>
        <taxon>Bacillati</taxon>
        <taxon>Actinomycetota</taxon>
        <taxon>Actinomycetes</taxon>
        <taxon>Mycobacteriales</taxon>
        <taxon>Corynebacteriaceae</taxon>
        <taxon>Corynebacterium</taxon>
    </lineage>
</organism>
<keyword evidence="1" id="KW-1133">Transmembrane helix</keyword>
<protein>
    <recommendedName>
        <fullName evidence="4">DUF3093 domain-containing protein</fullName>
    </recommendedName>
</protein>
<dbReference type="Proteomes" id="UP000218690">
    <property type="component" value="Unassembled WGS sequence"/>
</dbReference>
<comment type="caution">
    <text evidence="2">The sequence shown here is derived from an EMBL/GenBank/DDBJ whole genome shotgun (WGS) entry which is preliminary data.</text>
</comment>
<gene>
    <name evidence="2" type="ORF">COM45_06825</name>
</gene>
<dbReference type="Pfam" id="PF11292">
    <property type="entry name" value="DUF3093"/>
    <property type="match status" value="1"/>
</dbReference>
<feature type="transmembrane region" description="Helical" evidence="1">
    <location>
        <begin position="33"/>
        <end position="50"/>
    </location>
</feature>
<evidence type="ECO:0008006" key="4">
    <source>
        <dbReference type="Google" id="ProtNLM"/>
    </source>
</evidence>
<feature type="transmembrane region" description="Helical" evidence="1">
    <location>
        <begin position="56"/>
        <end position="77"/>
    </location>
</feature>
<evidence type="ECO:0000313" key="3">
    <source>
        <dbReference type="Proteomes" id="UP000218690"/>
    </source>
</evidence>
<evidence type="ECO:0000313" key="2">
    <source>
        <dbReference type="EMBL" id="PCC82867.1"/>
    </source>
</evidence>